<organism evidence="2">
    <name type="scientific">Escherichia coli</name>
    <dbReference type="NCBI Taxonomy" id="562"/>
    <lineage>
        <taxon>Bacteria</taxon>
        <taxon>Pseudomonadati</taxon>
        <taxon>Pseudomonadota</taxon>
        <taxon>Gammaproteobacteria</taxon>
        <taxon>Enterobacterales</taxon>
        <taxon>Enterobacteriaceae</taxon>
        <taxon>Escherichia</taxon>
    </lineage>
</organism>
<evidence type="ECO:0000256" key="1">
    <source>
        <dbReference type="SAM" id="Phobius"/>
    </source>
</evidence>
<reference evidence="2" key="5">
    <citation type="submission" date="2020-02" db="EMBL/GenBank/DDBJ databases">
        <authorList>
            <consortium name="NCBI Pathogen Detection Project"/>
        </authorList>
    </citation>
    <scope>NUCLEOTIDE SEQUENCE</scope>
    <source>
        <strain evidence="2">BCW_4213</strain>
    </source>
</reference>
<evidence type="ECO:0000313" key="9">
    <source>
        <dbReference type="EMBL" id="STJ17037.1"/>
    </source>
</evidence>
<evidence type="ECO:0000313" key="5">
    <source>
        <dbReference type="EMBL" id="NYQ40800.1"/>
    </source>
</evidence>
<dbReference type="EMBL" id="UGFC01000004">
    <property type="protein sequence ID" value="STM08840.1"/>
    <property type="molecule type" value="Genomic_DNA"/>
</dbReference>
<dbReference type="Proteomes" id="UP000615017">
    <property type="component" value="Unassembled WGS sequence"/>
</dbReference>
<dbReference type="Proteomes" id="UP000186595">
    <property type="component" value="Unassembled WGS sequence"/>
</dbReference>
<dbReference type="EMBL" id="UGAK01000003">
    <property type="protein sequence ID" value="STF92856.1"/>
    <property type="molecule type" value="Genomic_DNA"/>
</dbReference>
<gene>
    <name evidence="6" type="ORF">BMT50_00085</name>
    <name evidence="7" type="ORF">BMT50_08035</name>
    <name evidence="5" type="ORF">G4A38_19790</name>
    <name evidence="4" type="ORF">G4A47_19750</name>
    <name evidence="2" type="ORF">HI055_004822</name>
    <name evidence="3" type="ORF">JNA65_27730</name>
    <name evidence="10" type="ORF">NCTC7922_00362</name>
    <name evidence="8" type="ORF">NCTC7927_01588</name>
    <name evidence="9" type="ORF">NCTC9081_02450</name>
</gene>
<accession>A0A0F3U4C1</accession>
<reference evidence="12 13" key="3">
    <citation type="submission" date="2018-06" db="EMBL/GenBank/DDBJ databases">
        <authorList>
            <consortium name="Pathogen Informatics"/>
            <person name="Doyle S."/>
        </authorList>
    </citation>
    <scope>NUCLEOTIDE SEQUENCE [LARGE SCALE GENOMIC DNA]</scope>
    <source>
        <strain evidence="10 13">NCTC7922</strain>
        <strain evidence="8 12">NCTC7927</strain>
        <strain evidence="9 14">NCTC9081</strain>
    </source>
</reference>
<name>A0A0F3U4C1_ECOLX</name>
<dbReference type="Proteomes" id="UP000254174">
    <property type="component" value="Unassembled WGS sequence"/>
</dbReference>
<reference evidence="3 16" key="6">
    <citation type="submission" date="2021-01" db="EMBL/GenBank/DDBJ databases">
        <title>Genomes of Escherichia coli STEC strains from raw meat-based diets for companion animals.</title>
        <authorList>
            <person name="Stevens M.J.A."/>
            <person name="Stephan R."/>
        </authorList>
    </citation>
    <scope>NUCLEOTIDE SEQUENCE [LARGE SCALE GENOMIC DNA]</scope>
    <source>
        <strain evidence="3 16">LSC1-58</strain>
    </source>
</reference>
<dbReference type="Proteomes" id="UP000540485">
    <property type="component" value="Unassembled WGS sequence"/>
</dbReference>
<dbReference type="EMBL" id="JABUPJ010000029">
    <property type="protein sequence ID" value="NYQ40800.1"/>
    <property type="molecule type" value="Genomic_DNA"/>
</dbReference>
<evidence type="ECO:0000313" key="7">
    <source>
        <dbReference type="EMBL" id="OKB72721.1"/>
    </source>
</evidence>
<dbReference type="InterPro" id="IPR009808">
    <property type="entry name" value="DUF1378"/>
</dbReference>
<protein>
    <submittedName>
        <fullName evidence="6">DUF1378 domain-containing protein</fullName>
    </submittedName>
    <submittedName>
        <fullName evidence="2">DUF1378 family protein</fullName>
    </submittedName>
    <submittedName>
        <fullName evidence="8">Protein of uncharacterized function (DUF1378)</fullName>
    </submittedName>
</protein>
<evidence type="ECO:0000313" key="15">
    <source>
        <dbReference type="Proteomes" id="UP000517067"/>
    </source>
</evidence>
<evidence type="ECO:0000313" key="16">
    <source>
        <dbReference type="Proteomes" id="UP000615017"/>
    </source>
</evidence>
<dbReference type="AlphaFoldDB" id="A0A0F3U4C1"/>
<keyword evidence="1" id="KW-0812">Transmembrane</keyword>
<evidence type="ECO:0000313" key="3">
    <source>
        <dbReference type="EMBL" id="MBL6237611.1"/>
    </source>
</evidence>
<dbReference type="EMBL" id="MPGR01000001">
    <property type="protein sequence ID" value="OKB72721.1"/>
    <property type="molecule type" value="Genomic_DNA"/>
</dbReference>
<dbReference type="Pfam" id="PF07125">
    <property type="entry name" value="DUF1378"/>
    <property type="match status" value="1"/>
</dbReference>
<dbReference type="EMBL" id="MPGR01000001">
    <property type="protein sequence ID" value="OKB71279.1"/>
    <property type="molecule type" value="Genomic_DNA"/>
</dbReference>
<evidence type="ECO:0000313" key="8">
    <source>
        <dbReference type="EMBL" id="STF92856.1"/>
    </source>
</evidence>
<evidence type="ECO:0000313" key="2">
    <source>
        <dbReference type="EMBL" id="HAI2144357.1"/>
    </source>
</evidence>
<evidence type="ECO:0000313" key="11">
    <source>
        <dbReference type="Proteomes" id="UP000186595"/>
    </source>
</evidence>
<evidence type="ECO:0000313" key="14">
    <source>
        <dbReference type="Proteomes" id="UP000254716"/>
    </source>
</evidence>
<keyword evidence="1" id="KW-1133">Transmembrane helix</keyword>
<evidence type="ECO:0000313" key="13">
    <source>
        <dbReference type="Proteomes" id="UP000254174"/>
    </source>
</evidence>
<dbReference type="Proteomes" id="UP000254716">
    <property type="component" value="Unassembled WGS sequence"/>
</dbReference>
<evidence type="ECO:0000313" key="12">
    <source>
        <dbReference type="Proteomes" id="UP000254043"/>
    </source>
</evidence>
<evidence type="ECO:0000313" key="4">
    <source>
        <dbReference type="EMBL" id="NYP87399.1"/>
    </source>
</evidence>
<dbReference type="EMBL" id="JABUPU010000033">
    <property type="protein sequence ID" value="NYP87399.1"/>
    <property type="molecule type" value="Genomic_DNA"/>
</dbReference>
<dbReference type="Proteomes" id="UP000254043">
    <property type="component" value="Unassembled WGS sequence"/>
</dbReference>
<reference evidence="2" key="2">
    <citation type="journal article" date="2018" name="Genome Biol.">
        <title>SKESA: strategic k-mer extension for scrupulous assemblies.</title>
        <authorList>
            <person name="Souvorov A."/>
            <person name="Agarwala R."/>
            <person name="Lipman D.J."/>
        </authorList>
    </citation>
    <scope>NUCLEOTIDE SEQUENCE [LARGE SCALE GENOMIC DNA]</scope>
    <source>
        <strain evidence="2">BCW_4213</strain>
    </source>
</reference>
<reference evidence="6 11" key="1">
    <citation type="submission" date="2016-11" db="EMBL/GenBank/DDBJ databases">
        <title>Draft genome sequences of five Shigatoxin-producing Escherichia coli isolates harboring the new recently described Subtilase cytotoxin allelic variant subAB2-3.</title>
        <authorList>
            <person name="Tasara T."/>
            <person name="Fierz L."/>
            <person name="Klumpp J."/>
            <person name="Schmidt H."/>
            <person name="Stephan R."/>
        </authorList>
    </citation>
    <scope>NUCLEOTIDE SEQUENCE [LARGE SCALE GENOMIC DNA]</scope>
    <source>
        <strain evidence="6 11">453</strain>
    </source>
</reference>
<dbReference type="EMBL" id="UGCV01000008">
    <property type="protein sequence ID" value="STJ17037.1"/>
    <property type="molecule type" value="Genomic_DNA"/>
</dbReference>
<evidence type="ECO:0000313" key="10">
    <source>
        <dbReference type="EMBL" id="STM08840.1"/>
    </source>
</evidence>
<evidence type="ECO:0000313" key="6">
    <source>
        <dbReference type="EMBL" id="OKB71279.1"/>
    </source>
</evidence>
<feature type="transmembrane region" description="Helical" evidence="1">
    <location>
        <begin position="6"/>
        <end position="25"/>
    </location>
</feature>
<reference evidence="4 15" key="4">
    <citation type="journal article" date="2020" name="J. Appl. Microbiol.">
        <title>Genetic characterization of Shigatoxigenic and enteropathogenic Escherichia coli O80:H2 from diarrheic and septicemic calves and relatedness to human Shigatoxigenic E. coli O80:H2.</title>
        <authorList>
            <person name="Habets A."/>
            <person name="Crombe F."/>
            <person name="Nakamura K."/>
            <person name="Guerin V."/>
            <person name="De Rauw K."/>
            <person name="Pierard D."/>
            <person name="Saulmont M."/>
            <person name="Hayashi T."/>
            <person name="Mainil J.G."/>
            <person name="Thiry D."/>
        </authorList>
    </citation>
    <scope>NUCLEOTIDE SEQUENCE [LARGE SCALE GENOMIC DNA]</scope>
    <source>
        <strain evidence="5">EH3306</strain>
        <strain evidence="4 15">EH3307</strain>
    </source>
</reference>
<dbReference type="RefSeq" id="WP_000144787.1">
    <property type="nucleotide sequence ID" value="NZ_AP018796.1"/>
</dbReference>
<keyword evidence="1" id="KW-0472">Membrane</keyword>
<sequence length="60" mass="6634">MTFVHTMLLYFCAVVSALYLVSGGYKVIRNYIRRKIDDAAAEKLSKTAQAPSSPNDPTPL</sequence>
<dbReference type="EMBL" id="JAETYZ010000153">
    <property type="protein sequence ID" value="MBL6237611.1"/>
    <property type="molecule type" value="Genomic_DNA"/>
</dbReference>
<dbReference type="EMBL" id="DABDSA010000131">
    <property type="protein sequence ID" value="HAI2144357.1"/>
    <property type="molecule type" value="Genomic_DNA"/>
</dbReference>
<dbReference type="Proteomes" id="UP000517067">
    <property type="component" value="Unassembled WGS sequence"/>
</dbReference>
<proteinExistence type="predicted"/>
<dbReference type="Proteomes" id="UP000852798">
    <property type="component" value="Unassembled WGS sequence"/>
</dbReference>